<evidence type="ECO:0000313" key="2">
    <source>
        <dbReference type="EMBL" id="RNB53555.1"/>
    </source>
</evidence>
<dbReference type="OrthoDB" id="2474444at2"/>
<evidence type="ECO:0000256" key="1">
    <source>
        <dbReference type="SAM" id="MobiDB-lite"/>
    </source>
</evidence>
<protein>
    <submittedName>
        <fullName evidence="2">ABC transporter permease</fullName>
    </submittedName>
</protein>
<dbReference type="Proteomes" id="UP000276178">
    <property type="component" value="Unassembled WGS sequence"/>
</dbReference>
<sequence>MRTLLFKYRKLIFSVLSFCLLFGVITTHPKLADASPNYHGIVVATIDQNKELAPKGGFTILRIEDIDANLGATVSQIEVDRTVDDTRVLGFADIHQKADRGWYFVDNSEAAYWIARFGGNPNYILGGSANVYSKTVSNKTTFNEYQAYNLAELASASGGAGYTKGDNLVPNGSGGYISVGHFRTTPQPTGAVTTDKTKYNVNETVTISANATDYSYYDRGIFVWSLSVINKTTGRGYKSFLSNKDFRDPSGTVPTVSETSNPPGYTWTYRNTEYKPTEPGVYEVSLTITDLHQRSRQGSSSISVSTPYIAQFTVGEVTPGPEEPDPEEPDPNPSCSIETTKTKMDIQVVGDKDIKNHTAVSSGGSDIVVEKNAEITVFAKKNGTFTMNGSPMATGSGGNKKVGIGSIGSSGRVKVVYRSDDGTECWEKYFRVEAKDGEDKCPIITLNNSVIRNGHTIEILPIDTLYFKANYTDKNGETGPAEIMWDVTKPNGSVVTLPGQYDDKDRWRPYNAEKLNLPYPPEVVFEKGKTYKLRLNYSASQWNGKPECDFEITIVVKDASCSIADLRKVVFFVHGQYPNPFSPEGDALDSSPNGPSTLTEPVYMRYFTDAGDHYETNMGFSTKLSGKWYLKRDGQKIPLTDGVVPANQKFDLRLPSDVDVGDTILISFESENGCVGELTFTIVSDRKCPDILVSVETKLNSEKWSKNIKRGETIELAANELQGEYWFRMFLSQDSSYMVKWFDPNTGMWERKRDGKSLYSSGSPGEDHWILFPTGNGGLLLDGLYKVEISSYEDENCHGFFFVKIGEGSPGPDPDGENLLIVKSSFDIDPGDPQAPGTEATITFSVKNAGKLTHDTKLAIRWESSTKETILDVNDFKAGEVRKITVPTKYPQKTEDFIANINPSKNKPDNETIWPDNRAQWPVKIVGGNIPQPPGGGENYDGGEIGLEIYDSENRQLQKLPVQADGVWEREPAKIRVVIDQAKINEGFQKTQQQINQKITEYKLQLEQAVSGEDVKNIAVTASPGWITDAKSLAVYTPALLDLQVTGPGIPQQWQVASTSMGGDFLYTGTHVPTQTTWRQVLQNQPYKAQINGFVIAMDYKIDFTLTYDVCSTNEEDQETCEAQTAVRSMTGRYTITVKGGERSFEVFEPNATSFIQHTPEWSEYHARDRYKDSAPNDFYAGERILARVELQERHRHPVSGQFPLIVSAKAWISETGRRQTPLQSLLSLQAFSNQRWGGQSFSASKLGTREVGVDTPLMGDKQHGFAKGGSYAVYYQVQFRFGVDKGFPYLNKTAGQGHEQADYRVPFRIIANAWERQGIRNHTTQ</sequence>
<comment type="caution">
    <text evidence="2">The sequence shown here is derived from an EMBL/GenBank/DDBJ whole genome shotgun (WGS) entry which is preliminary data.</text>
</comment>
<dbReference type="RefSeq" id="WP_122953088.1">
    <property type="nucleotide sequence ID" value="NZ_BJOD01000013.1"/>
</dbReference>
<name>A0A3M8ASL8_9BACL</name>
<dbReference type="EMBL" id="RHHN01000047">
    <property type="protein sequence ID" value="RNB53555.1"/>
    <property type="molecule type" value="Genomic_DNA"/>
</dbReference>
<feature type="region of interest" description="Disordered" evidence="1">
    <location>
        <begin position="315"/>
        <end position="339"/>
    </location>
</feature>
<evidence type="ECO:0000313" key="3">
    <source>
        <dbReference type="Proteomes" id="UP000276178"/>
    </source>
</evidence>
<reference evidence="2 3" key="1">
    <citation type="submission" date="2018-10" db="EMBL/GenBank/DDBJ databases">
        <title>Phylogenomics of Brevibacillus.</title>
        <authorList>
            <person name="Dunlap C."/>
        </authorList>
    </citation>
    <scope>NUCLEOTIDE SEQUENCE [LARGE SCALE GENOMIC DNA]</scope>
    <source>
        <strain evidence="2 3">NRRL NRS 1219</strain>
    </source>
</reference>
<organism evidence="2 3">
    <name type="scientific">Brevibacillus agri</name>
    <dbReference type="NCBI Taxonomy" id="51101"/>
    <lineage>
        <taxon>Bacteria</taxon>
        <taxon>Bacillati</taxon>
        <taxon>Bacillota</taxon>
        <taxon>Bacilli</taxon>
        <taxon>Bacillales</taxon>
        <taxon>Paenibacillaceae</taxon>
        <taxon>Brevibacillus</taxon>
    </lineage>
</organism>
<dbReference type="GeneID" id="82809607"/>
<gene>
    <name evidence="2" type="ORF">EB820_15750</name>
</gene>
<accession>A0A3M8ASL8</accession>
<proteinExistence type="predicted"/>